<dbReference type="SMART" id="SM00577">
    <property type="entry name" value="CPDc"/>
    <property type="match status" value="1"/>
</dbReference>
<comment type="subunit">
    <text evidence="1">Component of the TIM23 complex.</text>
</comment>
<keyword evidence="1" id="KW-0811">Translocation</keyword>
<keyword evidence="4" id="KW-1185">Reference proteome</keyword>
<accession>A0AAV1X6Y9</accession>
<evidence type="ECO:0000313" key="4">
    <source>
        <dbReference type="Proteomes" id="UP001497480"/>
    </source>
</evidence>
<dbReference type="PANTHER" id="PTHR12210">
    <property type="entry name" value="DULLARD PROTEIN PHOSPHATASE"/>
    <property type="match status" value="1"/>
</dbReference>
<keyword evidence="1" id="KW-0496">Mitochondrion</keyword>
<dbReference type="EMBL" id="CAXHTB010000012">
    <property type="protein sequence ID" value="CAL0317331.1"/>
    <property type="molecule type" value="Genomic_DNA"/>
</dbReference>
<keyword evidence="1" id="KW-0809">Transit peptide</keyword>
<reference evidence="3 4" key="1">
    <citation type="submission" date="2024-03" db="EMBL/GenBank/DDBJ databases">
        <authorList>
            <person name="Martinez-Hernandez J."/>
        </authorList>
    </citation>
    <scope>NUCLEOTIDE SEQUENCE [LARGE SCALE GENOMIC DNA]</scope>
</reference>
<comment type="similarity">
    <text evidence="1">Belongs to the TIM50 family.</text>
</comment>
<dbReference type="InterPro" id="IPR004274">
    <property type="entry name" value="FCP1_dom"/>
</dbReference>
<dbReference type="InterPro" id="IPR050365">
    <property type="entry name" value="TIM50"/>
</dbReference>
<comment type="caution">
    <text evidence="3">The sequence shown here is derived from an EMBL/GenBank/DDBJ whole genome shotgun (WGS) entry which is preliminary data.</text>
</comment>
<comment type="subcellular location">
    <subcellularLocation>
        <location evidence="1">Mitochondrion inner membrane</location>
        <topology evidence="1">Single-pass membrane protein</topology>
    </subcellularLocation>
</comment>
<dbReference type="GO" id="GO:0005744">
    <property type="term" value="C:TIM23 mitochondrial import inner membrane translocase complex"/>
    <property type="evidence" value="ECO:0007669"/>
    <property type="project" value="UniProtKB-UniRule"/>
</dbReference>
<gene>
    <name evidence="3" type="ORF">LLUT_LOCUS18391</name>
</gene>
<organism evidence="3 4">
    <name type="scientific">Lupinus luteus</name>
    <name type="common">European yellow lupine</name>
    <dbReference type="NCBI Taxonomy" id="3873"/>
    <lineage>
        <taxon>Eukaryota</taxon>
        <taxon>Viridiplantae</taxon>
        <taxon>Streptophyta</taxon>
        <taxon>Embryophyta</taxon>
        <taxon>Tracheophyta</taxon>
        <taxon>Spermatophyta</taxon>
        <taxon>Magnoliopsida</taxon>
        <taxon>eudicotyledons</taxon>
        <taxon>Gunneridae</taxon>
        <taxon>Pentapetalae</taxon>
        <taxon>rosids</taxon>
        <taxon>fabids</taxon>
        <taxon>Fabales</taxon>
        <taxon>Fabaceae</taxon>
        <taxon>Papilionoideae</taxon>
        <taxon>50 kb inversion clade</taxon>
        <taxon>genistoids sensu lato</taxon>
        <taxon>core genistoids</taxon>
        <taxon>Genisteae</taxon>
        <taxon>Lupinus</taxon>
    </lineage>
</organism>
<feature type="domain" description="FCP1 homology" evidence="2">
    <location>
        <begin position="50"/>
        <end position="233"/>
    </location>
</feature>
<dbReference type="GO" id="GO:0015031">
    <property type="term" value="P:protein transport"/>
    <property type="evidence" value="ECO:0007669"/>
    <property type="project" value="UniProtKB-KW"/>
</dbReference>
<keyword evidence="1" id="KW-0813">Transport</keyword>
<dbReference type="SUPFAM" id="SSF56784">
    <property type="entry name" value="HAD-like"/>
    <property type="match status" value="1"/>
</dbReference>
<dbReference type="Pfam" id="PF03031">
    <property type="entry name" value="NIF"/>
    <property type="match status" value="1"/>
</dbReference>
<dbReference type="Gene3D" id="3.40.50.1000">
    <property type="entry name" value="HAD superfamily/HAD-like"/>
    <property type="match status" value="1"/>
</dbReference>
<protein>
    <recommendedName>
        <fullName evidence="1">Mitochondrial import inner membrane translocase subunit TIM50</fullName>
    </recommendedName>
</protein>
<dbReference type="PROSITE" id="PS50969">
    <property type="entry name" value="FCP1"/>
    <property type="match status" value="1"/>
</dbReference>
<comment type="function">
    <text evidence="1">Essential component of the TIM23 complex, a complex that mediates the translocation of transit peptide-containing proteins across the mitochondrial inner membrane.</text>
</comment>
<name>A0AAV1X6Y9_LUPLU</name>
<sequence length="278" mass="31817">MVGNISMDEDIKNTIKNESNIVADEIKHDKDENEVSSEVSRISLDGAQVGSLKKKLLVLDINGVLADTVFPPPSDLKGGAMIMKAAIFKRPFCLEFLKFCFEKFEVAIWSSGKKECVEQTIDYLMGDMKQKLLFYWDYSHCTKTALGINLEENKQKHLMFKDLSKIWENYDPNLPWEKGYYNESNTLLLDDSPYKAWLNPPHTSVFPHEFSYQNKSDNSLDIGGDLREYLDGLAKSEDMPKYVEEHPFGQEGINETSDSWNLYLEVIATSTHSACKRK</sequence>
<dbReference type="Proteomes" id="UP001497480">
    <property type="component" value="Unassembled WGS sequence"/>
</dbReference>
<dbReference type="InterPro" id="IPR023214">
    <property type="entry name" value="HAD_sf"/>
</dbReference>
<proteinExistence type="inferred from homology"/>
<evidence type="ECO:0000313" key="3">
    <source>
        <dbReference type="EMBL" id="CAL0317331.1"/>
    </source>
</evidence>
<dbReference type="AlphaFoldDB" id="A0AAV1X6Y9"/>
<dbReference type="InterPro" id="IPR036412">
    <property type="entry name" value="HAD-like_sf"/>
</dbReference>
<evidence type="ECO:0000256" key="1">
    <source>
        <dbReference type="RuleBase" id="RU365079"/>
    </source>
</evidence>
<keyword evidence="1" id="KW-0653">Protein transport</keyword>
<evidence type="ECO:0000259" key="2">
    <source>
        <dbReference type="PROSITE" id="PS50969"/>
    </source>
</evidence>